<feature type="domain" description="FAD/NAD(P)-binding" evidence="4">
    <location>
        <begin position="10"/>
        <end position="342"/>
    </location>
</feature>
<gene>
    <name evidence="5" type="ORF">HYG82_11030</name>
</gene>
<dbReference type="PANTHER" id="PTHR48105">
    <property type="entry name" value="THIOREDOXIN REDUCTASE 1-RELATED-RELATED"/>
    <property type="match status" value="1"/>
</dbReference>
<dbReference type="PRINTS" id="PR00368">
    <property type="entry name" value="FADPNR"/>
</dbReference>
<feature type="region of interest" description="Disordered" evidence="3">
    <location>
        <begin position="362"/>
        <end position="407"/>
    </location>
</feature>
<dbReference type="Gene3D" id="3.50.50.60">
    <property type="entry name" value="FAD/NAD(P)-binding domain"/>
    <property type="match status" value="2"/>
</dbReference>
<dbReference type="KEGG" id="haly:HYG82_11030"/>
<dbReference type="EMBL" id="CP058601">
    <property type="protein sequence ID" value="QLG49357.1"/>
    <property type="molecule type" value="Genomic_DNA"/>
</dbReference>
<name>A0A7D5KRI4_9EURY</name>
<dbReference type="Pfam" id="PF07992">
    <property type="entry name" value="Pyr_redox_2"/>
    <property type="match status" value="1"/>
</dbReference>
<dbReference type="PRINTS" id="PR00469">
    <property type="entry name" value="PNDRDTASEII"/>
</dbReference>
<dbReference type="GO" id="GO:0016491">
    <property type="term" value="F:oxidoreductase activity"/>
    <property type="evidence" value="ECO:0007669"/>
    <property type="project" value="UniProtKB-KW"/>
</dbReference>
<dbReference type="RefSeq" id="WP_179261092.1">
    <property type="nucleotide sequence ID" value="NZ_CP058601.1"/>
</dbReference>
<dbReference type="InterPro" id="IPR023753">
    <property type="entry name" value="FAD/NAD-binding_dom"/>
</dbReference>
<keyword evidence="6" id="KW-1185">Reference proteome</keyword>
<evidence type="ECO:0000259" key="4">
    <source>
        <dbReference type="Pfam" id="PF07992"/>
    </source>
</evidence>
<keyword evidence="1" id="KW-0285">Flavoprotein</keyword>
<dbReference type="OrthoDB" id="27340at2157"/>
<dbReference type="GeneID" id="56033831"/>
<accession>A0A7D5KRI4</accession>
<sequence>MTDSSGPLEYEVAVVGGGPAGMTTALYTTRLGHRTVVFEKEGGRHTAVNHVHNLLGVSENVSGQELATHAVDQLDQYGGDFYPDAVESVTRIDDRPDADGDDGGAAETTDADSETDDGGTGPDRPRFRLETAHATVDADRVVFATGFRDRSPDVPELERFTGRGLHYCLHCDAYTLGDGPVFVLGHTESAAHVAMTMLNFTPDVDLLLDDRKPEWDEETADQLDAHPVDRIDTAVVSAYDDESIDEDEPPWLGGLEFADSVGPRPTDSRTESGDGTERDYLGGFAMYGSVYNAGLPADLGCDRRDDGAIAVDERRETSVDGVYAVGDVTHGQNQTTIAISDGAYAGLAIHKDLRIFPKSLADLEDGDGETDLEQSVPASQSDLRARMRRVREVDVHPGLRGPSPGRE</sequence>
<reference evidence="5 6" key="1">
    <citation type="submission" date="2020-07" db="EMBL/GenBank/DDBJ databases">
        <authorList>
            <person name="Cui H."/>
        </authorList>
    </citation>
    <scope>NUCLEOTIDE SEQUENCE [LARGE SCALE GENOMIC DNA]</scope>
    <source>
        <strain evidence="5 6">YPL8</strain>
    </source>
</reference>
<evidence type="ECO:0000256" key="3">
    <source>
        <dbReference type="SAM" id="MobiDB-lite"/>
    </source>
</evidence>
<dbReference type="Proteomes" id="UP000509241">
    <property type="component" value="Chromosome"/>
</dbReference>
<evidence type="ECO:0000313" key="6">
    <source>
        <dbReference type="Proteomes" id="UP000509241"/>
    </source>
</evidence>
<organism evidence="5 6">
    <name type="scientific">Natrinema halophilum</name>
    <dbReference type="NCBI Taxonomy" id="1699371"/>
    <lineage>
        <taxon>Archaea</taxon>
        <taxon>Methanobacteriati</taxon>
        <taxon>Methanobacteriota</taxon>
        <taxon>Stenosarchaea group</taxon>
        <taxon>Halobacteria</taxon>
        <taxon>Halobacteriales</taxon>
        <taxon>Natrialbaceae</taxon>
        <taxon>Natrinema</taxon>
    </lineage>
</organism>
<feature type="compositionally biased region" description="Acidic residues" evidence="3">
    <location>
        <begin position="99"/>
        <end position="117"/>
    </location>
</feature>
<feature type="region of interest" description="Disordered" evidence="3">
    <location>
        <begin position="89"/>
        <end position="126"/>
    </location>
</feature>
<evidence type="ECO:0000256" key="1">
    <source>
        <dbReference type="ARBA" id="ARBA00022630"/>
    </source>
</evidence>
<feature type="compositionally biased region" description="Basic and acidic residues" evidence="3">
    <location>
        <begin position="266"/>
        <end position="277"/>
    </location>
</feature>
<evidence type="ECO:0000256" key="2">
    <source>
        <dbReference type="ARBA" id="ARBA00023002"/>
    </source>
</evidence>
<dbReference type="AlphaFoldDB" id="A0A7D5KRI4"/>
<dbReference type="InterPro" id="IPR036188">
    <property type="entry name" value="FAD/NAD-bd_sf"/>
</dbReference>
<feature type="region of interest" description="Disordered" evidence="3">
    <location>
        <begin position="242"/>
        <end position="277"/>
    </location>
</feature>
<dbReference type="InterPro" id="IPR050097">
    <property type="entry name" value="Ferredoxin-NADP_redctase_2"/>
</dbReference>
<feature type="compositionally biased region" description="Acidic residues" evidence="3">
    <location>
        <begin position="362"/>
        <end position="372"/>
    </location>
</feature>
<proteinExistence type="predicted"/>
<dbReference type="SUPFAM" id="SSF51905">
    <property type="entry name" value="FAD/NAD(P)-binding domain"/>
    <property type="match status" value="2"/>
</dbReference>
<keyword evidence="2" id="KW-0560">Oxidoreductase</keyword>
<evidence type="ECO:0000313" key="5">
    <source>
        <dbReference type="EMBL" id="QLG49357.1"/>
    </source>
</evidence>
<protein>
    <submittedName>
        <fullName evidence="5">NAD(P)/FAD-dependent oxidoreductase</fullName>
    </submittedName>
</protein>